<dbReference type="GO" id="GO:0005829">
    <property type="term" value="C:cytosol"/>
    <property type="evidence" value="ECO:0007669"/>
    <property type="project" value="TreeGrafter"/>
</dbReference>
<evidence type="ECO:0000256" key="3">
    <source>
        <dbReference type="ARBA" id="ARBA00022777"/>
    </source>
</evidence>
<dbReference type="InterPro" id="IPR011611">
    <property type="entry name" value="PfkB_dom"/>
</dbReference>
<keyword evidence="6" id="KW-1185">Reference proteome</keyword>
<evidence type="ECO:0000256" key="1">
    <source>
        <dbReference type="ARBA" id="ARBA00010688"/>
    </source>
</evidence>
<sequence>MKRFVAIGECMMELSPQGDLWQMNVAGDTFNTAWYARALLGPDWEVGYQTALGLDGFSDRVLDLMQAAGIRPLVTRHPSRSIGLYAIHLHQGERSFSYWRSQSAARTLADDAATLASGLAGADAIHLSGITLAILPPEGRDRLLGLLQAAPGQVVFDPNLRLKLWEDPQTAREVMTRAASIADIVLPSFDDEATLFGDATPKVTLDRYLGLGASEVLVKNGGGQILARVGAESLALDLPRVTPLDTTGAGDSFNAGYLAARLAGQGAEAAIRAGHDLAARVVRHAGALMPMEDIRA</sequence>
<dbReference type="PANTHER" id="PTHR43085">
    <property type="entry name" value="HEXOKINASE FAMILY MEMBER"/>
    <property type="match status" value="1"/>
</dbReference>
<accession>A0AAE4YC17</accession>
<comment type="caution">
    <text evidence="5">The sequence shown here is derived from an EMBL/GenBank/DDBJ whole genome shotgun (WGS) entry which is preliminary data.</text>
</comment>
<reference evidence="5" key="1">
    <citation type="submission" date="2020-01" db="EMBL/GenBank/DDBJ databases">
        <authorList>
            <person name="Chen W.-M."/>
        </authorList>
    </citation>
    <scope>NUCLEOTIDE SEQUENCE</scope>
    <source>
        <strain evidence="5">CYK-10</strain>
    </source>
</reference>
<evidence type="ECO:0000313" key="6">
    <source>
        <dbReference type="Proteomes" id="UP001193501"/>
    </source>
</evidence>
<dbReference type="GO" id="GO:0042840">
    <property type="term" value="P:D-glucuronate catabolic process"/>
    <property type="evidence" value="ECO:0007669"/>
    <property type="project" value="TreeGrafter"/>
</dbReference>
<protein>
    <submittedName>
        <fullName evidence="5">Sugar kinase</fullName>
    </submittedName>
</protein>
<gene>
    <name evidence="5" type="ORF">GV832_20335</name>
</gene>
<dbReference type="PANTHER" id="PTHR43085:SF15">
    <property type="entry name" value="2-DEHYDRO-3-DEOXYGLUCONOKINASE"/>
    <property type="match status" value="1"/>
</dbReference>
<dbReference type="RefSeq" id="WP_168776725.1">
    <property type="nucleotide sequence ID" value="NZ_JAABNR010000040.1"/>
</dbReference>
<name>A0AAE4YC17_9RHOB</name>
<dbReference type="CDD" id="cd01166">
    <property type="entry name" value="KdgK"/>
    <property type="match status" value="1"/>
</dbReference>
<dbReference type="EMBL" id="JAABNR010000040">
    <property type="protein sequence ID" value="NBZ89937.1"/>
    <property type="molecule type" value="Genomic_DNA"/>
</dbReference>
<keyword evidence="2" id="KW-0808">Transferase</keyword>
<dbReference type="AlphaFoldDB" id="A0AAE4YC17"/>
<proteinExistence type="inferred from homology"/>
<dbReference type="Pfam" id="PF00294">
    <property type="entry name" value="PfkB"/>
    <property type="match status" value="1"/>
</dbReference>
<dbReference type="InterPro" id="IPR002173">
    <property type="entry name" value="Carboh/pur_kinase_PfkB_CS"/>
</dbReference>
<dbReference type="Proteomes" id="UP001193501">
    <property type="component" value="Unassembled WGS sequence"/>
</dbReference>
<evidence type="ECO:0000256" key="2">
    <source>
        <dbReference type="ARBA" id="ARBA00022679"/>
    </source>
</evidence>
<dbReference type="SUPFAM" id="SSF53613">
    <property type="entry name" value="Ribokinase-like"/>
    <property type="match status" value="1"/>
</dbReference>
<evidence type="ECO:0000313" key="5">
    <source>
        <dbReference type="EMBL" id="NBZ89937.1"/>
    </source>
</evidence>
<dbReference type="GO" id="GO:0006974">
    <property type="term" value="P:DNA damage response"/>
    <property type="evidence" value="ECO:0007669"/>
    <property type="project" value="TreeGrafter"/>
</dbReference>
<evidence type="ECO:0000259" key="4">
    <source>
        <dbReference type="Pfam" id="PF00294"/>
    </source>
</evidence>
<feature type="domain" description="Carbohydrate kinase PfkB" evidence="4">
    <location>
        <begin position="1"/>
        <end position="292"/>
    </location>
</feature>
<keyword evidence="3 5" id="KW-0418">Kinase</keyword>
<dbReference type="InterPro" id="IPR050306">
    <property type="entry name" value="PfkB_Carbo_kinase"/>
</dbReference>
<dbReference type="GO" id="GO:0019698">
    <property type="term" value="P:D-galacturonate catabolic process"/>
    <property type="evidence" value="ECO:0007669"/>
    <property type="project" value="TreeGrafter"/>
</dbReference>
<dbReference type="InterPro" id="IPR029056">
    <property type="entry name" value="Ribokinase-like"/>
</dbReference>
<dbReference type="Gene3D" id="3.40.1190.20">
    <property type="match status" value="1"/>
</dbReference>
<dbReference type="PROSITE" id="PS00584">
    <property type="entry name" value="PFKB_KINASES_2"/>
    <property type="match status" value="1"/>
</dbReference>
<dbReference type="GO" id="GO:0008673">
    <property type="term" value="F:2-dehydro-3-deoxygluconokinase activity"/>
    <property type="evidence" value="ECO:0007669"/>
    <property type="project" value="TreeGrafter"/>
</dbReference>
<comment type="similarity">
    <text evidence="1">Belongs to the carbohydrate kinase PfkB family.</text>
</comment>
<organism evidence="5 6">
    <name type="scientific">Stagnihabitans tardus</name>
    <dbReference type="NCBI Taxonomy" id="2699202"/>
    <lineage>
        <taxon>Bacteria</taxon>
        <taxon>Pseudomonadati</taxon>
        <taxon>Pseudomonadota</taxon>
        <taxon>Alphaproteobacteria</taxon>
        <taxon>Rhodobacterales</taxon>
        <taxon>Paracoccaceae</taxon>
        <taxon>Stagnihabitans</taxon>
    </lineage>
</organism>